<dbReference type="SUPFAM" id="SSF48452">
    <property type="entry name" value="TPR-like"/>
    <property type="match status" value="1"/>
</dbReference>
<evidence type="ECO:0000256" key="2">
    <source>
        <dbReference type="ARBA" id="ARBA00022803"/>
    </source>
</evidence>
<evidence type="ECO:0000256" key="3">
    <source>
        <dbReference type="ARBA" id="ARBA00038275"/>
    </source>
</evidence>
<dbReference type="Pfam" id="PF13877">
    <property type="entry name" value="RPAP3_C"/>
    <property type="match status" value="1"/>
</dbReference>
<dbReference type="PROSITE" id="PS50005">
    <property type="entry name" value="TPR"/>
    <property type="match status" value="1"/>
</dbReference>
<evidence type="ECO:0000313" key="9">
    <source>
        <dbReference type="Proteomes" id="UP001162131"/>
    </source>
</evidence>
<keyword evidence="9" id="KW-1185">Reference proteome</keyword>
<dbReference type="GO" id="GO:0101031">
    <property type="term" value="C:protein folding chaperone complex"/>
    <property type="evidence" value="ECO:0007669"/>
    <property type="project" value="TreeGrafter"/>
</dbReference>
<comment type="similarity">
    <text evidence="3">Belongs to the RPAP3 family.</text>
</comment>
<name>A0AAU9K1J8_9CILI</name>
<proteinExistence type="inferred from homology"/>
<gene>
    <name evidence="8" type="ORF">BSTOLATCC_MIC53315</name>
</gene>
<dbReference type="InterPro" id="IPR051966">
    <property type="entry name" value="RPAP3"/>
</dbReference>
<keyword evidence="1" id="KW-0677">Repeat</keyword>
<keyword evidence="2 5" id="KW-0802">TPR repeat</keyword>
<feature type="repeat" description="TPR" evidence="5">
    <location>
        <begin position="131"/>
        <end position="164"/>
    </location>
</feature>
<dbReference type="PANTHER" id="PTHR46423">
    <property type="entry name" value="RNA POLYMERASE II-ASSOCIATED PROTEIN 3"/>
    <property type="match status" value="1"/>
</dbReference>
<accession>A0AAU9K1J8</accession>
<evidence type="ECO:0000256" key="5">
    <source>
        <dbReference type="PROSITE-ProRule" id="PRU00339"/>
    </source>
</evidence>
<feature type="compositionally biased region" description="Basic and acidic residues" evidence="6">
    <location>
        <begin position="40"/>
        <end position="53"/>
    </location>
</feature>
<feature type="domain" description="RNA-polymerase II-associated protein 3-like C-terminal" evidence="7">
    <location>
        <begin position="321"/>
        <end position="406"/>
    </location>
</feature>
<dbReference type="PANTHER" id="PTHR46423:SF1">
    <property type="entry name" value="RNA POLYMERASE II-ASSOCIATED PROTEIN 3"/>
    <property type="match status" value="1"/>
</dbReference>
<organism evidence="8 9">
    <name type="scientific">Blepharisma stoltei</name>
    <dbReference type="NCBI Taxonomy" id="1481888"/>
    <lineage>
        <taxon>Eukaryota</taxon>
        <taxon>Sar</taxon>
        <taxon>Alveolata</taxon>
        <taxon>Ciliophora</taxon>
        <taxon>Postciliodesmatophora</taxon>
        <taxon>Heterotrichea</taxon>
        <taxon>Heterotrichida</taxon>
        <taxon>Blepharismidae</taxon>
        <taxon>Blepharisma</taxon>
    </lineage>
</organism>
<dbReference type="Gene3D" id="1.25.40.10">
    <property type="entry name" value="Tetratricopeptide repeat domain"/>
    <property type="match status" value="1"/>
</dbReference>
<dbReference type="InterPro" id="IPR019734">
    <property type="entry name" value="TPR_rpt"/>
</dbReference>
<feature type="region of interest" description="Disordered" evidence="6">
    <location>
        <begin position="40"/>
        <end position="71"/>
    </location>
</feature>
<feature type="compositionally biased region" description="Basic and acidic residues" evidence="6">
    <location>
        <begin position="61"/>
        <end position="71"/>
    </location>
</feature>
<dbReference type="InterPro" id="IPR025986">
    <property type="entry name" value="RPAP3-like_C"/>
</dbReference>
<evidence type="ECO:0000256" key="1">
    <source>
        <dbReference type="ARBA" id="ARBA00022737"/>
    </source>
</evidence>
<dbReference type="EMBL" id="CAJZBQ010000053">
    <property type="protein sequence ID" value="CAG9331240.1"/>
    <property type="molecule type" value="Genomic_DNA"/>
</dbReference>
<protein>
    <recommendedName>
        <fullName evidence="4">RNA polymerase II-associated protein 3</fullName>
    </recommendedName>
</protein>
<evidence type="ECO:0000256" key="4">
    <source>
        <dbReference type="ARBA" id="ARBA00040133"/>
    </source>
</evidence>
<dbReference type="InterPro" id="IPR011990">
    <property type="entry name" value="TPR-like_helical_dom_sf"/>
</dbReference>
<evidence type="ECO:0000259" key="7">
    <source>
        <dbReference type="Pfam" id="PF13877"/>
    </source>
</evidence>
<dbReference type="Proteomes" id="UP001162131">
    <property type="component" value="Unassembled WGS sequence"/>
</dbReference>
<dbReference type="AlphaFoldDB" id="A0AAU9K1J8"/>
<comment type="caution">
    <text evidence="8">The sequence shown here is derived from an EMBL/GenBank/DDBJ whole genome shotgun (WGS) entry which is preliminary data.</text>
</comment>
<reference evidence="8" key="1">
    <citation type="submission" date="2021-09" db="EMBL/GenBank/DDBJ databases">
        <authorList>
            <consortium name="AG Swart"/>
            <person name="Singh M."/>
            <person name="Singh A."/>
            <person name="Seah K."/>
            <person name="Emmerich C."/>
        </authorList>
    </citation>
    <scope>NUCLEOTIDE SEQUENCE</scope>
    <source>
        <strain evidence="8">ATCC30299</strain>
    </source>
</reference>
<evidence type="ECO:0000313" key="8">
    <source>
        <dbReference type="EMBL" id="CAG9331240.1"/>
    </source>
</evidence>
<sequence length="434" mass="49698">MADKAIGIQNQIRNNAQSIKDYISDLERWENEINALDNSLSEKKAEPRIDKPLRSSLQQEEESKTKKEASKYKRDETNMFEYYKAWDKFDADEELKQLDELQPTLPSAPAKVALPRSKVVIKGGRSNNSDLDRTKDQATLAFTTKDYTKALELYQKCLDMSPNDEMQVILFSNCSECFLRLNKYNECENYADKALSVNTSHTKSLVRRSKARKMLGKFKLATEDLNAASAIEPKNAIIAQELLKVEKRRKKKIEEIINEMTNKTRLAKFDLASVPVKDVNLTEPAQKKIVEIEEEKASIEKIQDLSKKATESIPVQSIPLPKTISELQRNWAMLSNNKEKLKEYLTNINLNELFMKGGIESDFLMQIIQTIHDYFIDDSFSTKLLEAISKCKNIASVLKFLTSKEKLKITEILQNFSGSPELGPLRKLLEPKQT</sequence>
<dbReference type="SMART" id="SM00028">
    <property type="entry name" value="TPR"/>
    <property type="match status" value="3"/>
</dbReference>
<evidence type="ECO:0000256" key="6">
    <source>
        <dbReference type="SAM" id="MobiDB-lite"/>
    </source>
</evidence>